<keyword evidence="5 11" id="KW-0812">Transmembrane</keyword>
<feature type="transmembrane region" description="Helical" evidence="11">
    <location>
        <begin position="657"/>
        <end position="682"/>
    </location>
</feature>
<feature type="compositionally biased region" description="Polar residues" evidence="10">
    <location>
        <begin position="266"/>
        <end position="280"/>
    </location>
</feature>
<sequence>MSRQNTSLNGSHGSSSRLMQVNPASSNLQKTWSNDSLANMLKPTVLRNPPPVEIDRPRKHARRTSLPVRSDRTGPSSQGNGMDGARRHSIERKRFRDSVQSSGKLHLQNGNDHSFKSRRESAPGSSRPTVRRGRSGHEADMFSRSKMFGIGEEGDDEDDDDEIEEVEHADTDEVGDDTANSIGRLSAIETSTTYAAGPSESGRRRTIDDGSSSDASSSERQAFDWDVPPKRLTPITPHTGSLQVQQRSGYSYDSAERTSSPRRRSLQLNSARDGSCPSTPTKREKELESSEYPAMNTLGLSRISQQNLKATNGINGKSAETAWARARLRWPSNATFEGALLVGACVIMAYRLYTYADEATKTHACEVMSLVVGSIIYYLFLRNKNENGSIWATHLRQYRACGDDGAMLGLLLGPLLGVTCLFASLEDRPAQRLASGDGLPFPPWRVETPALVLGNRTVPHPTMTALALSRCTLLSLQTAMSTTLLVHLLATKYIRKPEEISTSSWKRLWSCTKFAFVLSVSLTLLREAFSWIGIRLWTGLTRGELLTSTLFFQSNLYTVSQLGRRSFTLGELSIVASVGVTLAMEALNLTTARLLPGMTPYVKTFRRPTPLLTFQLALVVGTFMIGFLLSPLLYLSRHLAQKPVHRLRWPHKRDLHRRLLAFFFYLFSALYVVGVLGLWVYWVLDKRNPWLWTFNFVISGQRWWSRPVLIAYWIGLVSITVVGWQATVLSGKRFRIRTGASNNANGISNSSTNHQTVNAGRIGATPVGAPGSSANEPLEVGFSKMKSMASSASGDLSAAANQLFPKRAAYLSLNARRKFFHALAVLMFAPGIAFDPAFMHLAFSLAFSVFIFAEYVRYYALYPFGAALHIFLSEFTDHKDSGPVILSHFYLLTGCAGGLWIDGLHGTSTKAGQTLSQQIISSNGSKADAYESIWTTVLGTFNWYDHQLGVPSLPDIHLSNWTKGGDVDISMFIGVLVLGVGDALASIIGRRYGRVRWPNSGKTLEGSVAFIVSIFASAIFLRLIGWCAPFSLVRFGIASIILGLFEGISNQNDNLILPIYGVIALSVMQV</sequence>
<evidence type="ECO:0000256" key="3">
    <source>
        <dbReference type="ARBA" id="ARBA00012132"/>
    </source>
</evidence>
<evidence type="ECO:0000256" key="11">
    <source>
        <dbReference type="SAM" id="Phobius"/>
    </source>
</evidence>
<feature type="transmembrane region" description="Helical" evidence="11">
    <location>
        <begin position="819"/>
        <end position="843"/>
    </location>
</feature>
<dbReference type="OrthoDB" id="377083at2759"/>
<dbReference type="GO" id="GO:0004168">
    <property type="term" value="F:dolichol kinase activity"/>
    <property type="evidence" value="ECO:0007669"/>
    <property type="project" value="UniProtKB-EC"/>
</dbReference>
<evidence type="ECO:0000256" key="5">
    <source>
        <dbReference type="ARBA" id="ARBA00022692"/>
    </source>
</evidence>
<feature type="compositionally biased region" description="Basic and acidic residues" evidence="10">
    <location>
        <begin position="84"/>
        <end position="97"/>
    </location>
</feature>
<feature type="compositionally biased region" description="Low complexity" evidence="10">
    <location>
        <begin position="209"/>
        <end position="218"/>
    </location>
</feature>
<keyword evidence="9 11" id="KW-0472">Membrane</keyword>
<name>A0A316VIA6_9BASI</name>
<feature type="transmembrane region" description="Helical" evidence="11">
    <location>
        <begin position="334"/>
        <end position="353"/>
    </location>
</feature>
<dbReference type="EC" id="2.7.1.108" evidence="3"/>
<feature type="compositionally biased region" description="Polar residues" evidence="10">
    <location>
        <begin position="185"/>
        <end position="194"/>
    </location>
</feature>
<evidence type="ECO:0000256" key="7">
    <source>
        <dbReference type="ARBA" id="ARBA00022824"/>
    </source>
</evidence>
<feature type="transmembrane region" description="Helical" evidence="11">
    <location>
        <begin position="612"/>
        <end position="636"/>
    </location>
</feature>
<feature type="compositionally biased region" description="Polar residues" evidence="10">
    <location>
        <begin position="1"/>
        <end position="37"/>
    </location>
</feature>
<evidence type="ECO:0000313" key="12">
    <source>
        <dbReference type="EMBL" id="PWN37332.1"/>
    </source>
</evidence>
<evidence type="ECO:0000313" key="13">
    <source>
        <dbReference type="Proteomes" id="UP000245771"/>
    </source>
</evidence>
<feature type="compositionally biased region" description="Polar residues" evidence="10">
    <location>
        <begin position="236"/>
        <end position="251"/>
    </location>
</feature>
<feature type="transmembrane region" description="Helical" evidence="11">
    <location>
        <begin position="855"/>
        <end position="872"/>
    </location>
</feature>
<dbReference type="AlphaFoldDB" id="A0A316VIA6"/>
<dbReference type="GO" id="GO:0043048">
    <property type="term" value="P:dolichyl monophosphate biosynthetic process"/>
    <property type="evidence" value="ECO:0007669"/>
    <property type="project" value="TreeGrafter"/>
</dbReference>
<feature type="transmembrane region" description="Helical" evidence="11">
    <location>
        <begin position="405"/>
        <end position="425"/>
    </location>
</feature>
<feature type="transmembrane region" description="Helical" evidence="11">
    <location>
        <begin position="1008"/>
        <end position="1025"/>
    </location>
</feature>
<feature type="compositionally biased region" description="Acidic residues" evidence="10">
    <location>
        <begin position="152"/>
        <end position="162"/>
    </location>
</feature>
<evidence type="ECO:0000256" key="6">
    <source>
        <dbReference type="ARBA" id="ARBA00022777"/>
    </source>
</evidence>
<dbReference type="GeneID" id="37018714"/>
<evidence type="ECO:0000256" key="4">
    <source>
        <dbReference type="ARBA" id="ARBA00022679"/>
    </source>
</evidence>
<evidence type="ECO:0000256" key="2">
    <source>
        <dbReference type="ARBA" id="ARBA00010794"/>
    </source>
</evidence>
<feature type="transmembrane region" description="Helical" evidence="11">
    <location>
        <begin position="969"/>
        <end position="988"/>
    </location>
</feature>
<keyword evidence="13" id="KW-1185">Reference proteome</keyword>
<organism evidence="12 13">
    <name type="scientific">Meira miltonrushii</name>
    <dbReference type="NCBI Taxonomy" id="1280837"/>
    <lineage>
        <taxon>Eukaryota</taxon>
        <taxon>Fungi</taxon>
        <taxon>Dikarya</taxon>
        <taxon>Basidiomycota</taxon>
        <taxon>Ustilaginomycotina</taxon>
        <taxon>Exobasidiomycetes</taxon>
        <taxon>Exobasidiales</taxon>
        <taxon>Brachybasidiaceae</taxon>
        <taxon>Meira</taxon>
    </lineage>
</organism>
<feature type="transmembrane region" description="Helical" evidence="11">
    <location>
        <begin position="710"/>
        <end position="729"/>
    </location>
</feature>
<keyword evidence="4" id="KW-0808">Transferase</keyword>
<feature type="transmembrane region" description="Helical" evidence="11">
    <location>
        <begin position="884"/>
        <end position="901"/>
    </location>
</feature>
<comment type="subcellular location">
    <subcellularLocation>
        <location evidence="1">Endoplasmic reticulum membrane</location>
        <topology evidence="1">Multi-pass membrane protein</topology>
    </subcellularLocation>
</comment>
<protein>
    <recommendedName>
        <fullName evidence="3">dolichol kinase</fullName>
        <ecNumber evidence="3">2.7.1.108</ecNumber>
    </recommendedName>
</protein>
<feature type="region of interest" description="Disordered" evidence="10">
    <location>
        <begin position="185"/>
        <end position="291"/>
    </location>
</feature>
<keyword evidence="6" id="KW-0418">Kinase</keyword>
<dbReference type="EMBL" id="KZ819602">
    <property type="protein sequence ID" value="PWN37332.1"/>
    <property type="molecule type" value="Genomic_DNA"/>
</dbReference>
<proteinExistence type="inferred from homology"/>
<gene>
    <name evidence="12" type="ORF">FA14DRAFT_13142</name>
</gene>
<evidence type="ECO:0000256" key="8">
    <source>
        <dbReference type="ARBA" id="ARBA00022989"/>
    </source>
</evidence>
<dbReference type="InParanoid" id="A0A316VIA6"/>
<evidence type="ECO:0000256" key="10">
    <source>
        <dbReference type="SAM" id="MobiDB-lite"/>
    </source>
</evidence>
<feature type="transmembrane region" description="Helical" evidence="11">
    <location>
        <begin position="572"/>
        <end position="592"/>
    </location>
</feature>
<evidence type="ECO:0000256" key="1">
    <source>
        <dbReference type="ARBA" id="ARBA00004477"/>
    </source>
</evidence>
<dbReference type="STRING" id="1280837.A0A316VIA6"/>
<dbReference type="GO" id="GO:0005789">
    <property type="term" value="C:endoplasmic reticulum membrane"/>
    <property type="evidence" value="ECO:0007669"/>
    <property type="project" value="UniProtKB-SubCell"/>
</dbReference>
<feature type="region of interest" description="Disordered" evidence="10">
    <location>
        <begin position="1"/>
        <end position="162"/>
    </location>
</feature>
<keyword evidence="7" id="KW-0256">Endoplasmic reticulum</keyword>
<dbReference type="RefSeq" id="XP_025357634.1">
    <property type="nucleotide sequence ID" value="XM_025496933.1"/>
</dbReference>
<accession>A0A316VIA6</accession>
<feature type="transmembrane region" description="Helical" evidence="11">
    <location>
        <begin position="359"/>
        <end position="380"/>
    </location>
</feature>
<reference evidence="12 13" key="1">
    <citation type="journal article" date="2018" name="Mol. Biol. Evol.">
        <title>Broad Genomic Sampling Reveals a Smut Pathogenic Ancestry of the Fungal Clade Ustilaginomycotina.</title>
        <authorList>
            <person name="Kijpornyongpan T."/>
            <person name="Mondo S.J."/>
            <person name="Barry K."/>
            <person name="Sandor L."/>
            <person name="Lee J."/>
            <person name="Lipzen A."/>
            <person name="Pangilinan J."/>
            <person name="LaButti K."/>
            <person name="Hainaut M."/>
            <person name="Henrissat B."/>
            <person name="Grigoriev I.V."/>
            <person name="Spatafora J.W."/>
            <person name="Aime M.C."/>
        </authorList>
    </citation>
    <scope>NUCLEOTIDE SEQUENCE [LARGE SCALE GENOMIC DNA]</scope>
    <source>
        <strain evidence="12 13">MCA 3882</strain>
    </source>
</reference>
<keyword evidence="8 11" id="KW-1133">Transmembrane helix</keyword>
<comment type="similarity">
    <text evidence="2">Belongs to the polyprenol kinase family.</text>
</comment>
<dbReference type="PANTHER" id="PTHR13205">
    <property type="entry name" value="TRANSMEMBRANE PROTEIN 15-RELATED"/>
    <property type="match status" value="1"/>
</dbReference>
<dbReference type="Proteomes" id="UP000245771">
    <property type="component" value="Unassembled WGS sequence"/>
</dbReference>
<dbReference type="PANTHER" id="PTHR13205:SF15">
    <property type="entry name" value="DOLICHOL KINASE"/>
    <property type="match status" value="1"/>
</dbReference>
<dbReference type="InterPro" id="IPR032974">
    <property type="entry name" value="Polypren_kinase"/>
</dbReference>
<feature type="compositionally biased region" description="Polar residues" evidence="10">
    <location>
        <begin position="98"/>
        <end position="112"/>
    </location>
</feature>
<evidence type="ECO:0000256" key="9">
    <source>
        <dbReference type="ARBA" id="ARBA00023136"/>
    </source>
</evidence>